<feature type="region of interest" description="Disordered" evidence="1">
    <location>
        <begin position="623"/>
        <end position="644"/>
    </location>
</feature>
<dbReference type="PANTHER" id="PTHR14523">
    <property type="entry name" value="UNCHARACTERIZED PROTEIN C17ORF53 HOMOLOG"/>
    <property type="match status" value="1"/>
</dbReference>
<dbReference type="InterPro" id="IPR058570">
    <property type="entry name" value="HROB_OB"/>
</dbReference>
<protein>
    <recommendedName>
        <fullName evidence="2">Homologous recombination OB-fold protein OB-fold domain-containing protein</fullName>
    </recommendedName>
</protein>
<feature type="region of interest" description="Disordered" evidence="1">
    <location>
        <begin position="31"/>
        <end position="64"/>
    </location>
</feature>
<reference evidence="3 4" key="1">
    <citation type="journal article" date="2023" name="Sci. Data">
        <title>Genome assembly of the Korean intertidal mud-creeper Batillaria attramentaria.</title>
        <authorList>
            <person name="Patra A.K."/>
            <person name="Ho P.T."/>
            <person name="Jun S."/>
            <person name="Lee S.J."/>
            <person name="Kim Y."/>
            <person name="Won Y.J."/>
        </authorList>
    </citation>
    <scope>NUCLEOTIDE SEQUENCE [LARGE SCALE GENOMIC DNA]</scope>
    <source>
        <strain evidence="3">Wonlab-2016</strain>
    </source>
</reference>
<keyword evidence="4" id="KW-1185">Reference proteome</keyword>
<dbReference type="AlphaFoldDB" id="A0ABD0LAM7"/>
<organism evidence="3 4">
    <name type="scientific">Batillaria attramentaria</name>
    <dbReference type="NCBI Taxonomy" id="370345"/>
    <lineage>
        <taxon>Eukaryota</taxon>
        <taxon>Metazoa</taxon>
        <taxon>Spiralia</taxon>
        <taxon>Lophotrochozoa</taxon>
        <taxon>Mollusca</taxon>
        <taxon>Gastropoda</taxon>
        <taxon>Caenogastropoda</taxon>
        <taxon>Sorbeoconcha</taxon>
        <taxon>Cerithioidea</taxon>
        <taxon>Batillariidae</taxon>
        <taxon>Batillaria</taxon>
    </lineage>
</organism>
<name>A0ABD0LAM7_9CAEN</name>
<feature type="region of interest" description="Disordered" evidence="1">
    <location>
        <begin position="371"/>
        <end position="445"/>
    </location>
</feature>
<evidence type="ECO:0000313" key="3">
    <source>
        <dbReference type="EMBL" id="KAK7496197.1"/>
    </source>
</evidence>
<accession>A0ABD0LAM7</accession>
<feature type="compositionally biased region" description="Polar residues" evidence="1">
    <location>
        <begin position="423"/>
        <end position="445"/>
    </location>
</feature>
<sequence length="682" mass="71593">MFEIPDDDDDLFQEEILLAFERDLTAPAKCQQVSSSSFLRKPEEGDCNRGKRAEAETSHSPQRKKTRILTEVNLLPEGAPELGRSSCIGQVIPASSKLIDQVVTPERESPVSGGDVRVAVENGSARVTEDFEGEPNSRRRSQRCFPGPAGLLPLAKACETTPGVKLKVSPTTSVTTTEDQKATPVIEIPSSQPGGDDVFGGAAWKSLVADLQPLAQDVLRKFSVRAMLHKARRRLLPKGKVPLLLGVVDSIDIHGSDAGVVVKDQTGHMEGTLHRDVLRDFAADLQAGAAVVLRQVSVISPSPRTHYLNITAANIAVIYPVQDPAQPVLPSSPHVPSAAGRTVHEAVKTHIQAAETELVEASVAARESMLNRNRGRGACHTPGGSGDSLLSPSTNLQQGGRGLFGTLPVRVPGGRVSRPYTPPQASLNGALTQTPPGSRFNFQGTSVASATSGMPVNSVSGNKNSIQPYNRQAMTPGVAGTRPTGLCSSSVRGPSTPSSAVIRSAASSFTGPTAQSSTGGQCVNGKSLTPGMPQNRTATSVGSVSTHVPGGIRLEQKTPSTDTPQSRWSFRGRTSSTSPSGNASTVPQDSASDDRLSLQPGISREACVNVGNSRTQVQGVRFGETAIKSQPTKPAGGQLSSVRLGADTTSVQTAGSAASDKLQTLWSDDLDDDILSQLSDDF</sequence>
<feature type="compositionally biased region" description="Polar residues" evidence="1">
    <location>
        <begin position="557"/>
        <end position="590"/>
    </location>
</feature>
<dbReference type="EMBL" id="JACVVK020000069">
    <property type="protein sequence ID" value="KAK7496197.1"/>
    <property type="molecule type" value="Genomic_DNA"/>
</dbReference>
<gene>
    <name evidence="3" type="ORF">BaRGS_00012607</name>
</gene>
<dbReference type="PANTHER" id="PTHR14523:SF1">
    <property type="entry name" value="HOMOLOGOUS RECOMBINATION OB-FOLD PROTEIN"/>
    <property type="match status" value="1"/>
</dbReference>
<feature type="compositionally biased region" description="Polar residues" evidence="1">
    <location>
        <begin position="505"/>
        <end position="546"/>
    </location>
</feature>
<feature type="compositionally biased region" description="Low complexity" evidence="1">
    <location>
        <begin position="488"/>
        <end position="499"/>
    </location>
</feature>
<proteinExistence type="predicted"/>
<evidence type="ECO:0000313" key="4">
    <source>
        <dbReference type="Proteomes" id="UP001519460"/>
    </source>
</evidence>
<feature type="domain" description="Homologous recombination OB-fold protein OB-fold" evidence="2">
    <location>
        <begin position="240"/>
        <end position="320"/>
    </location>
</feature>
<dbReference type="InterPro" id="IPR028045">
    <property type="entry name" value="HROB"/>
</dbReference>
<feature type="region of interest" description="Disordered" evidence="1">
    <location>
        <begin position="476"/>
        <end position="596"/>
    </location>
</feature>
<dbReference type="Pfam" id="PF15072">
    <property type="entry name" value="HROB"/>
    <property type="match status" value="1"/>
</dbReference>
<dbReference type="Proteomes" id="UP001519460">
    <property type="component" value="Unassembled WGS sequence"/>
</dbReference>
<evidence type="ECO:0000256" key="1">
    <source>
        <dbReference type="SAM" id="MobiDB-lite"/>
    </source>
</evidence>
<feature type="compositionally biased region" description="Basic and acidic residues" evidence="1">
    <location>
        <begin position="40"/>
        <end position="57"/>
    </location>
</feature>
<evidence type="ECO:0000259" key="2">
    <source>
        <dbReference type="Pfam" id="PF15072"/>
    </source>
</evidence>
<comment type="caution">
    <text evidence="3">The sequence shown here is derived from an EMBL/GenBank/DDBJ whole genome shotgun (WGS) entry which is preliminary data.</text>
</comment>